<evidence type="ECO:0000256" key="3">
    <source>
        <dbReference type="ARBA" id="ARBA00022679"/>
    </source>
</evidence>
<evidence type="ECO:0000256" key="12">
    <source>
        <dbReference type="SAM" id="MobiDB-lite"/>
    </source>
</evidence>
<keyword evidence="4 13" id="KW-0812">Transmembrane</keyword>
<dbReference type="FunFam" id="3.90.550.10:FF:000015">
    <property type="entry name" value="Glucomannan 4-beta-mannosyltransferase 9"/>
    <property type="match status" value="1"/>
</dbReference>
<evidence type="ECO:0000313" key="15">
    <source>
        <dbReference type="EMBL" id="URD78365.1"/>
    </source>
</evidence>
<dbReference type="OrthoDB" id="72851at2759"/>
<dbReference type="AlphaFoldDB" id="A0A9E7EKF3"/>
<feature type="transmembrane region" description="Helical" evidence="13">
    <location>
        <begin position="478"/>
        <end position="496"/>
    </location>
</feature>
<feature type="compositionally biased region" description="Basic and acidic residues" evidence="12">
    <location>
        <begin position="77"/>
        <end position="87"/>
    </location>
</feature>
<dbReference type="InterPro" id="IPR001173">
    <property type="entry name" value="Glyco_trans_2-like"/>
</dbReference>
<dbReference type="Gene3D" id="3.90.550.10">
    <property type="entry name" value="Spore Coat Polysaccharide Biosynthesis Protein SpsA, Chain A"/>
    <property type="match status" value="1"/>
</dbReference>
<feature type="region of interest" description="Disordered" evidence="12">
    <location>
        <begin position="75"/>
        <end position="99"/>
    </location>
</feature>
<keyword evidence="3" id="KW-0808">Transferase</keyword>
<evidence type="ECO:0000256" key="6">
    <source>
        <dbReference type="ARBA" id="ARBA00023034"/>
    </source>
</evidence>
<reference evidence="15" key="1">
    <citation type="submission" date="2022-05" db="EMBL/GenBank/DDBJ databases">
        <title>The Musa troglodytarum L. genome provides insights into the mechanism of non-climacteric behaviour and enrichment of carotenoids.</title>
        <authorList>
            <person name="Wang J."/>
        </authorList>
    </citation>
    <scope>NUCLEOTIDE SEQUENCE</scope>
    <source>
        <tissue evidence="15">Leaf</tissue>
    </source>
</reference>
<proteinExistence type="inferred from homology"/>
<dbReference type="GO" id="GO:0047259">
    <property type="term" value="F:glucomannan 4-beta-mannosyltransferase activity"/>
    <property type="evidence" value="ECO:0007669"/>
    <property type="project" value="UniProtKB-EC"/>
</dbReference>
<keyword evidence="2" id="KW-0328">Glycosyltransferase</keyword>
<evidence type="ECO:0000256" key="5">
    <source>
        <dbReference type="ARBA" id="ARBA00022989"/>
    </source>
</evidence>
<dbReference type="GO" id="GO:0000139">
    <property type="term" value="C:Golgi membrane"/>
    <property type="evidence" value="ECO:0007669"/>
    <property type="project" value="UniProtKB-SubCell"/>
</dbReference>
<evidence type="ECO:0000256" key="2">
    <source>
        <dbReference type="ARBA" id="ARBA00022676"/>
    </source>
</evidence>
<keyword evidence="8" id="KW-0961">Cell wall biogenesis/degradation</keyword>
<evidence type="ECO:0000256" key="13">
    <source>
        <dbReference type="SAM" id="Phobius"/>
    </source>
</evidence>
<evidence type="ECO:0000256" key="9">
    <source>
        <dbReference type="ARBA" id="ARBA00051800"/>
    </source>
</evidence>
<feature type="transmembrane region" description="Helical" evidence="13">
    <location>
        <begin position="584"/>
        <end position="604"/>
    </location>
</feature>
<organism evidence="15 16">
    <name type="scientific">Musa troglodytarum</name>
    <name type="common">fe'i banana</name>
    <dbReference type="NCBI Taxonomy" id="320322"/>
    <lineage>
        <taxon>Eukaryota</taxon>
        <taxon>Viridiplantae</taxon>
        <taxon>Streptophyta</taxon>
        <taxon>Embryophyta</taxon>
        <taxon>Tracheophyta</taxon>
        <taxon>Spermatophyta</taxon>
        <taxon>Magnoliopsida</taxon>
        <taxon>Liliopsida</taxon>
        <taxon>Zingiberales</taxon>
        <taxon>Musaceae</taxon>
        <taxon>Musa</taxon>
    </lineage>
</organism>
<evidence type="ECO:0000256" key="10">
    <source>
        <dbReference type="ARBA" id="ARBA00060879"/>
    </source>
</evidence>
<feature type="transmembrane region" description="Helical" evidence="13">
    <location>
        <begin position="146"/>
        <end position="172"/>
    </location>
</feature>
<evidence type="ECO:0000256" key="7">
    <source>
        <dbReference type="ARBA" id="ARBA00023136"/>
    </source>
</evidence>
<evidence type="ECO:0000256" key="8">
    <source>
        <dbReference type="ARBA" id="ARBA00023316"/>
    </source>
</evidence>
<dbReference type="GO" id="GO:0071555">
    <property type="term" value="P:cell wall organization"/>
    <property type="evidence" value="ECO:0007669"/>
    <property type="project" value="UniProtKB-KW"/>
</dbReference>
<keyword evidence="16" id="KW-1185">Reference proteome</keyword>
<dbReference type="PANTHER" id="PTHR32044">
    <property type="entry name" value="GLUCOMANNAN 4-BETA-MANNOSYLTRANSFERASE 9"/>
    <property type="match status" value="1"/>
</dbReference>
<comment type="subcellular location">
    <subcellularLocation>
        <location evidence="1">Golgi apparatus membrane</location>
        <topology evidence="1">Multi-pass membrane protein</topology>
    </subcellularLocation>
</comment>
<dbReference type="GO" id="GO:0051753">
    <property type="term" value="F:mannan synthase activity"/>
    <property type="evidence" value="ECO:0007669"/>
    <property type="project" value="UniProtKB-ARBA"/>
</dbReference>
<feature type="transmembrane region" description="Helical" evidence="13">
    <location>
        <begin position="502"/>
        <end position="529"/>
    </location>
</feature>
<keyword evidence="5 13" id="KW-1133">Transmembrane helix</keyword>
<evidence type="ECO:0000313" key="16">
    <source>
        <dbReference type="Proteomes" id="UP001055439"/>
    </source>
</evidence>
<dbReference type="Pfam" id="PF13632">
    <property type="entry name" value="Glyco_trans_2_3"/>
    <property type="match status" value="1"/>
</dbReference>
<dbReference type="Proteomes" id="UP001055439">
    <property type="component" value="Chromosome 10"/>
</dbReference>
<feature type="compositionally biased region" description="Gly residues" evidence="12">
    <location>
        <begin position="88"/>
        <end position="98"/>
    </location>
</feature>
<evidence type="ECO:0000256" key="4">
    <source>
        <dbReference type="ARBA" id="ARBA00022692"/>
    </source>
</evidence>
<protein>
    <recommendedName>
        <fullName evidence="11">glucomannan 4-beta-mannosyltransferase</fullName>
        <ecNumber evidence="11">2.4.1.32</ecNumber>
    </recommendedName>
</protein>
<dbReference type="EMBL" id="CP097503">
    <property type="protein sequence ID" value="URD78365.1"/>
    <property type="molecule type" value="Genomic_DNA"/>
</dbReference>
<dbReference type="CDD" id="cd06437">
    <property type="entry name" value="CESA_CaSu_A2"/>
    <property type="match status" value="1"/>
</dbReference>
<dbReference type="InterPro" id="IPR029044">
    <property type="entry name" value="Nucleotide-diphossugar_trans"/>
</dbReference>
<name>A0A9E7EKF3_9LILI</name>
<accession>A0A9E7EKF3</accession>
<sequence length="650" mass="74155">MLEMPPFELTMQGEVSLWEDTFTGVKRYQAEEHDRRCVVELWLTFTKLAEAPPIIGVRERTSCNPTLCHLHSSLGRVEGRERERERGGGGGGGGGGAKGSVSTTVARYIDRTYDLLSSPSTAEALSRVAAVFEVVRAGVLVPLLKVAVVLCLIMSVMLVIEKLSMAIIALYVKVFRRTPEKIYKWAPLSQDPELGSLSHPMVLIQIPMFNEREVYQISIGAVCKLVWPHDRLIIQVLDDSTDLSTRELVQEECQKWSNKGRNIHYISRDNRNGYKAGAMKEAMDLDYVKKCDYVAIFDADHEPPPDFLLRAIPFLMHNSDIALVQARWKFVNANECIMTRIQEMSLNYHFKMEQQSGSSTMAFFGFNGTAGVWRIQAINEAEGWKERTTVEDMDLAVRASLQGWKFVYIGDLKVKSELPSSYKAYRYQQHRWSCGPANLFKKMTIDIIMAKKVSLLKKLFLLYNFFFARRIISHNVTFLFYCIVIPFSSFFPEVIIPKWGVFYIPTVITILNSIGTPRSLHLIIIWIFFENVMSLHRCKAVFIGLFEAGRVNEWVVTEKLGKALKTKQVSTAAKRSPNKFWQRCLFLELGMAVVLLICALYNFIYRSNQYFIFIFPLSLSYFLMGFGFVGTHIPAAKAIIIQNITFNLLS</sequence>
<keyword evidence="7 13" id="KW-0472">Membrane</keyword>
<keyword evidence="6" id="KW-0333">Golgi apparatus</keyword>
<dbReference type="PANTHER" id="PTHR32044:SF21">
    <property type="entry name" value="GLUCOMANNAN 4-BETA-MANNOSYLTRANSFERASE 3-RELATED"/>
    <property type="match status" value="1"/>
</dbReference>
<gene>
    <name evidence="15" type="ORF">MUK42_01990</name>
</gene>
<evidence type="ECO:0000256" key="11">
    <source>
        <dbReference type="ARBA" id="ARBA00066505"/>
    </source>
</evidence>
<evidence type="ECO:0000256" key="1">
    <source>
        <dbReference type="ARBA" id="ARBA00004653"/>
    </source>
</evidence>
<dbReference type="EC" id="2.4.1.32" evidence="11"/>
<evidence type="ECO:0000259" key="14">
    <source>
        <dbReference type="Pfam" id="PF13632"/>
    </source>
</evidence>
<comment type="catalytic activity">
    <reaction evidence="9">
        <text>GDP-mannose + (glucomannan)n = GDP + (glucomannan)n+1.</text>
        <dbReference type="EC" id="2.4.1.32"/>
    </reaction>
</comment>
<feature type="transmembrane region" description="Helical" evidence="13">
    <location>
        <begin position="610"/>
        <end position="629"/>
    </location>
</feature>
<dbReference type="SUPFAM" id="SSF53448">
    <property type="entry name" value="Nucleotide-diphospho-sugar transferases"/>
    <property type="match status" value="1"/>
</dbReference>
<comment type="similarity">
    <text evidence="10">Belongs to the glycosyltransferase 2 family. Plant cellulose synthase-like A subfamily.</text>
</comment>
<feature type="domain" description="Glycosyltransferase 2-like" evidence="14">
    <location>
        <begin position="293"/>
        <end position="499"/>
    </location>
</feature>